<evidence type="ECO:0000313" key="2">
    <source>
        <dbReference type="EMBL" id="RGB80239.1"/>
    </source>
</evidence>
<evidence type="ECO:0008006" key="4">
    <source>
        <dbReference type="Google" id="ProtNLM"/>
    </source>
</evidence>
<protein>
    <recommendedName>
        <fullName evidence="4">Nucleoside recognition protein</fullName>
    </recommendedName>
</protein>
<dbReference type="Proteomes" id="UP000260773">
    <property type="component" value="Unassembled WGS sequence"/>
</dbReference>
<proteinExistence type="predicted"/>
<name>A0A3E2TQJ2_9FIRM</name>
<reference evidence="2 3" key="1">
    <citation type="submission" date="2018-08" db="EMBL/GenBank/DDBJ databases">
        <title>A genome reference for cultivated species of the human gut microbiota.</title>
        <authorList>
            <person name="Zou Y."/>
            <person name="Xue W."/>
            <person name="Luo G."/>
        </authorList>
    </citation>
    <scope>NUCLEOTIDE SEQUENCE [LARGE SCALE GENOMIC DNA]</scope>
    <source>
        <strain evidence="2 3">AF45-17</strain>
    </source>
</reference>
<dbReference type="AlphaFoldDB" id="A0A3E2TQJ2"/>
<keyword evidence="1" id="KW-0472">Membrane</keyword>
<evidence type="ECO:0000256" key="1">
    <source>
        <dbReference type="SAM" id="Phobius"/>
    </source>
</evidence>
<feature type="transmembrane region" description="Helical" evidence="1">
    <location>
        <begin position="145"/>
        <end position="166"/>
    </location>
</feature>
<comment type="caution">
    <text evidence="2">The sequence shown here is derived from an EMBL/GenBank/DDBJ whole genome shotgun (WGS) entry which is preliminary data.</text>
</comment>
<gene>
    <name evidence="2" type="ORF">DW070_06735</name>
</gene>
<accession>A0A3E2TQJ2</accession>
<evidence type="ECO:0000313" key="3">
    <source>
        <dbReference type="Proteomes" id="UP000260773"/>
    </source>
</evidence>
<organism evidence="2 3">
    <name type="scientific">Coprococcus catus</name>
    <dbReference type="NCBI Taxonomy" id="116085"/>
    <lineage>
        <taxon>Bacteria</taxon>
        <taxon>Bacillati</taxon>
        <taxon>Bacillota</taxon>
        <taxon>Clostridia</taxon>
        <taxon>Lachnospirales</taxon>
        <taxon>Lachnospiraceae</taxon>
        <taxon>Coprococcus</taxon>
    </lineage>
</organism>
<sequence length="198" mass="21583">MKKHLTSILLLLLPAVLIIYAPQAVRGASAGLVLWFNQVLPVLFPFALILQLIMSANALSGISCLTAPIMQKCLHLSPACSFCLLAGFLCGFPMGTAVSVQAFENGLISRKEAQLLSGVCNHASPMFFGGYILNQILPDHPLHSCLILIFYASPFLWFLLRCFFLHHPPVSVPDRAVAKNTRPSAPLPFRTILLNASD</sequence>
<keyword evidence="1" id="KW-0812">Transmembrane</keyword>
<keyword evidence="1" id="KW-1133">Transmembrane helix</keyword>
<dbReference type="EMBL" id="QVEP01000012">
    <property type="protein sequence ID" value="RGB80239.1"/>
    <property type="molecule type" value="Genomic_DNA"/>
</dbReference>
<feature type="transmembrane region" description="Helical" evidence="1">
    <location>
        <begin position="43"/>
        <end position="67"/>
    </location>
</feature>
<feature type="transmembrane region" description="Helical" evidence="1">
    <location>
        <begin position="79"/>
        <end position="103"/>
    </location>
</feature>